<feature type="transmembrane region" description="Helical" evidence="1">
    <location>
        <begin position="233"/>
        <end position="255"/>
    </location>
</feature>
<evidence type="ECO:0000313" key="2">
    <source>
        <dbReference type="EMBL" id="PNY24614.1"/>
    </source>
</evidence>
<dbReference type="EMBL" id="NRSZ01000867">
    <property type="protein sequence ID" value="PNY24614.1"/>
    <property type="molecule type" value="Genomic_DNA"/>
</dbReference>
<gene>
    <name evidence="2" type="ORF">TCAP_05461</name>
</gene>
<feature type="transmembrane region" description="Helical" evidence="1">
    <location>
        <begin position="15"/>
        <end position="38"/>
    </location>
</feature>
<dbReference type="STRING" id="45235.A0A2K3QAU6"/>
<keyword evidence="3" id="KW-1185">Reference proteome</keyword>
<accession>A0A2K3QAU6</accession>
<keyword evidence="1" id="KW-1133">Transmembrane helix</keyword>
<evidence type="ECO:0008006" key="4">
    <source>
        <dbReference type="Google" id="ProtNLM"/>
    </source>
</evidence>
<feature type="transmembrane region" description="Helical" evidence="1">
    <location>
        <begin position="92"/>
        <end position="110"/>
    </location>
</feature>
<feature type="transmembrane region" description="Helical" evidence="1">
    <location>
        <begin position="327"/>
        <end position="347"/>
    </location>
</feature>
<feature type="transmembrane region" description="Helical" evidence="1">
    <location>
        <begin position="286"/>
        <end position="306"/>
    </location>
</feature>
<dbReference type="AlphaFoldDB" id="A0A2K3QAU6"/>
<keyword evidence="1" id="KW-0472">Membrane</keyword>
<evidence type="ECO:0000313" key="3">
    <source>
        <dbReference type="Proteomes" id="UP000236621"/>
    </source>
</evidence>
<sequence length="364" mass="39954">MASKSASTALPDPIYPFRILTLIGFLTQWVTMMLNGSFKALRKTYQNASLASGTPLKTVWTGFVPLDRVIALNVAFFGAVVHLGDLPYTGSYLMLVDLAYCLAVFGLMTVVEDRRNRKTGPLRRPSYWQLLWNSCGAASILPIYLHLYFKKRTTKPLPADQAQALPFTAVWTLLLWLPLLLPGVVGVAPFQVQKLIVVWYSLPLTLGPVQDLISRAFASTHHSSKDTANPVIISYWVVGSFSAVIHISSVIWASLAPGLSWSSIYWPNHGAVQSNAKMLTEGAMLFLQYDYVVIYFCVLTLGVYMLGFDKIIAAHSAGEKLRAGRPLLLLSVVTTVGGPGAGVAWLMCIKEREIEAADSLSKKA</sequence>
<name>A0A2K3QAU6_9HYPO</name>
<feature type="transmembrane region" description="Helical" evidence="1">
    <location>
        <begin position="59"/>
        <end position="80"/>
    </location>
</feature>
<organism evidence="2 3">
    <name type="scientific">Tolypocladium capitatum</name>
    <dbReference type="NCBI Taxonomy" id="45235"/>
    <lineage>
        <taxon>Eukaryota</taxon>
        <taxon>Fungi</taxon>
        <taxon>Dikarya</taxon>
        <taxon>Ascomycota</taxon>
        <taxon>Pezizomycotina</taxon>
        <taxon>Sordariomycetes</taxon>
        <taxon>Hypocreomycetidae</taxon>
        <taxon>Hypocreales</taxon>
        <taxon>Ophiocordycipitaceae</taxon>
        <taxon>Tolypocladium</taxon>
    </lineage>
</organism>
<comment type="caution">
    <text evidence="2">The sequence shown here is derived from an EMBL/GenBank/DDBJ whole genome shotgun (WGS) entry which is preliminary data.</text>
</comment>
<keyword evidence="1" id="KW-0812">Transmembrane</keyword>
<proteinExistence type="predicted"/>
<dbReference type="OrthoDB" id="72269at2759"/>
<protein>
    <recommendedName>
        <fullName evidence="4">Aflatrem synthesis protein A</fullName>
    </recommendedName>
</protein>
<reference evidence="2 3" key="1">
    <citation type="submission" date="2017-08" db="EMBL/GenBank/DDBJ databases">
        <title>Harnessing the power of phylogenomics to disentangle the directionality and signatures of interkingdom host jumping in the parasitic fungal genus Tolypocladium.</title>
        <authorList>
            <person name="Quandt C.A."/>
            <person name="Patterson W."/>
            <person name="Spatafora J.W."/>
        </authorList>
    </citation>
    <scope>NUCLEOTIDE SEQUENCE [LARGE SCALE GENOMIC DNA]</scope>
    <source>
        <strain evidence="2 3">CBS 113982</strain>
    </source>
</reference>
<feature type="transmembrane region" description="Helical" evidence="1">
    <location>
        <begin position="169"/>
        <end position="190"/>
    </location>
</feature>
<evidence type="ECO:0000256" key="1">
    <source>
        <dbReference type="SAM" id="Phobius"/>
    </source>
</evidence>
<dbReference type="Proteomes" id="UP000236621">
    <property type="component" value="Unassembled WGS sequence"/>
</dbReference>
<feature type="transmembrane region" description="Helical" evidence="1">
    <location>
        <begin position="130"/>
        <end position="149"/>
    </location>
</feature>